<evidence type="ECO:0000259" key="2">
    <source>
        <dbReference type="Pfam" id="PF14959"/>
    </source>
</evidence>
<dbReference type="OrthoDB" id="9997853at2759"/>
<reference evidence="3 4" key="1">
    <citation type="journal article" date="2018" name="Genome Res.">
        <title>The genomic architecture and molecular evolution of ant odorant receptors.</title>
        <authorList>
            <person name="McKenzie S.K."/>
            <person name="Kronauer D.J.C."/>
        </authorList>
    </citation>
    <scope>NUCLEOTIDE SEQUENCE [LARGE SCALE GENOMIC DNA]</scope>
    <source>
        <strain evidence="3">Clonal line C1</strain>
    </source>
</reference>
<dbReference type="InterPro" id="IPR026172">
    <property type="entry name" value="GSAP_fam"/>
</dbReference>
<comment type="caution">
    <text evidence="3">The sequence shown here is derived from an EMBL/GenBank/DDBJ whole genome shotgun (WGS) entry which is preliminary data.</text>
</comment>
<feature type="compositionally biased region" description="Basic and acidic residues" evidence="1">
    <location>
        <begin position="7"/>
        <end position="22"/>
    </location>
</feature>
<dbReference type="GO" id="GO:0005802">
    <property type="term" value="C:trans-Golgi network"/>
    <property type="evidence" value="ECO:0007669"/>
    <property type="project" value="TreeGrafter"/>
</dbReference>
<sequence>MATAHWTRRDGRRTTSNESSARDRDAWKSRALIGCRLQCAVAICENSRRQNSKQSCCVVAHITRTVSSTDMIENLAAKLCSLLSENANTAEQWKLLGQEKDGSILVGWTEEARKDGWTVLCTVIGCYDQINNELQILHRFPEVLNIVQATVNQSHTLMGYVTKQKSHSETTDSPKMQCTDHDGVINEGEFYRVFIVELTTENKTVHNLEVERSKQVRIQFLYREKEQSDVDKFLVLIHHECILIYTAQLDTSSSDSQSMKELKSEVLVKAFIWAQWDMINQVLYHIHHRRISASVITEGDDESNCKSSKPTLSGLQFHDDLPHETVLNIPLNLPQLSPSFSCGTYEDDVIPLRVHDCSLDLIVVSDSKGIVCVCHYYLYRPVQPPQHVLNSLSESNTVHFAYSVTLLHHSCVIHCVIPGIPWSRAKLMRPTFAIYENHHMIVLVPGLFAHLLEIGMNHEPCCHILCNPLPSVPPRVSYLVPLLDLDGSSKKTKKNNSDAKINNHSEGNGSVASSSTSISTIDLPTMDLVQLTVPTDFLIEVFRRETSLEIRLGILHYFLCHKNDMEVIAELVSIVAEKPRSLDIARFMQEILIGSSYALVQKNLLADTVSLLSLLPVTTIGDYMTFDIKMNDLNITLSHEKLWNTSVMLLSPQQRLVPYRSDLWTRLWDQLSRNGSDKSRFKPSHIAEKLLVSLACYQPEALSRCSTPMSPSGGFVAVSFGDFLGNRNIKLDSSLPFNETESCTASKQEHIVSVNLRELSMYLLKNGTHTSTMHPRSSCTPLHVHAMATRYVAAQLEASRILCQILCRAAGVDPRIEQERGFNLIDQLDEARRWLLFVLLQRYRYSIESIAFPAPQGFASFFTYLGYRTLKYSMFLQYIQRSVFELQIDVTKIILADISDTKENVVQKLALLSLLPRSRGKRLLNQWLHPVSLMLRAREHAANILCGEVSQSRTGTRSLQHRTHHNSLAAFPSADRLSPLDTFLDLLTAKASLTELDFGLLIEATVTSTEDFL</sequence>
<dbReference type="GO" id="GO:1902004">
    <property type="term" value="P:positive regulation of amyloid-beta formation"/>
    <property type="evidence" value="ECO:0007669"/>
    <property type="project" value="TreeGrafter"/>
</dbReference>
<dbReference type="InterPro" id="IPR028010">
    <property type="entry name" value="GSAP_C_dom"/>
</dbReference>
<dbReference type="Pfam" id="PF14959">
    <property type="entry name" value="GSAP-16"/>
    <property type="match status" value="1"/>
</dbReference>
<dbReference type="EMBL" id="QOIP01000012">
    <property type="protein sequence ID" value="RLU15887.1"/>
    <property type="molecule type" value="Genomic_DNA"/>
</dbReference>
<feature type="domain" description="Gamma-secretase-activating protein C-terminal" evidence="2">
    <location>
        <begin position="796"/>
        <end position="909"/>
    </location>
</feature>
<accession>A0A3L8D5Y2</accession>
<evidence type="ECO:0000256" key="1">
    <source>
        <dbReference type="SAM" id="MobiDB-lite"/>
    </source>
</evidence>
<proteinExistence type="predicted"/>
<feature type="region of interest" description="Disordered" evidence="1">
    <location>
        <begin position="1"/>
        <end position="22"/>
    </location>
</feature>
<dbReference type="AlphaFoldDB" id="A0A3L8D5Y2"/>
<dbReference type="Proteomes" id="UP000279307">
    <property type="component" value="Chromosome 12"/>
</dbReference>
<evidence type="ECO:0000313" key="4">
    <source>
        <dbReference type="Proteomes" id="UP000279307"/>
    </source>
</evidence>
<dbReference type="PANTHER" id="PTHR13630">
    <property type="entry name" value="GAMMA-SECRETASE-ACTIVATING PROTEIN"/>
    <property type="match status" value="1"/>
</dbReference>
<protein>
    <recommendedName>
        <fullName evidence="2">Gamma-secretase-activating protein C-terminal domain-containing protein</fullName>
    </recommendedName>
</protein>
<dbReference type="PANTHER" id="PTHR13630:SF1">
    <property type="entry name" value="GAMMA-SECRETASE-ACTIVATING PROTEIN"/>
    <property type="match status" value="1"/>
</dbReference>
<evidence type="ECO:0000313" key="3">
    <source>
        <dbReference type="EMBL" id="RLU15887.1"/>
    </source>
</evidence>
<feature type="region of interest" description="Disordered" evidence="1">
    <location>
        <begin position="490"/>
        <end position="513"/>
    </location>
</feature>
<name>A0A3L8D5Y2_OOCBI</name>
<organism evidence="3 4">
    <name type="scientific">Ooceraea biroi</name>
    <name type="common">Clonal raider ant</name>
    <name type="synonym">Cerapachys biroi</name>
    <dbReference type="NCBI Taxonomy" id="2015173"/>
    <lineage>
        <taxon>Eukaryota</taxon>
        <taxon>Metazoa</taxon>
        <taxon>Ecdysozoa</taxon>
        <taxon>Arthropoda</taxon>
        <taxon>Hexapoda</taxon>
        <taxon>Insecta</taxon>
        <taxon>Pterygota</taxon>
        <taxon>Neoptera</taxon>
        <taxon>Endopterygota</taxon>
        <taxon>Hymenoptera</taxon>
        <taxon>Apocrita</taxon>
        <taxon>Aculeata</taxon>
        <taxon>Formicoidea</taxon>
        <taxon>Formicidae</taxon>
        <taxon>Dorylinae</taxon>
        <taxon>Ooceraea</taxon>
    </lineage>
</organism>
<gene>
    <name evidence="3" type="ORF">DMN91_011643</name>
</gene>